<evidence type="ECO:0000256" key="2">
    <source>
        <dbReference type="SAM" id="Phobius"/>
    </source>
</evidence>
<feature type="transmembrane region" description="Helical" evidence="2">
    <location>
        <begin position="42"/>
        <end position="62"/>
    </location>
</feature>
<comment type="caution">
    <text evidence="3">The sequence shown here is derived from an EMBL/GenBank/DDBJ whole genome shotgun (WGS) entry which is preliminary data.</text>
</comment>
<keyword evidence="2" id="KW-1133">Transmembrane helix</keyword>
<feature type="compositionally biased region" description="Polar residues" evidence="1">
    <location>
        <begin position="1"/>
        <end position="19"/>
    </location>
</feature>
<organism evidence="3 4">
    <name type="scientific">Adineta steineri</name>
    <dbReference type="NCBI Taxonomy" id="433720"/>
    <lineage>
        <taxon>Eukaryota</taxon>
        <taxon>Metazoa</taxon>
        <taxon>Spiralia</taxon>
        <taxon>Gnathifera</taxon>
        <taxon>Rotifera</taxon>
        <taxon>Eurotatoria</taxon>
        <taxon>Bdelloidea</taxon>
        <taxon>Adinetida</taxon>
        <taxon>Adinetidae</taxon>
        <taxon>Adineta</taxon>
    </lineage>
</organism>
<gene>
    <name evidence="3" type="ORF">BJG266_LOCUS31352</name>
</gene>
<reference evidence="3" key="1">
    <citation type="submission" date="2021-02" db="EMBL/GenBank/DDBJ databases">
        <authorList>
            <person name="Nowell W R."/>
        </authorList>
    </citation>
    <scope>NUCLEOTIDE SEQUENCE</scope>
</reference>
<accession>A0A815CDS0</accession>
<evidence type="ECO:0000313" key="4">
    <source>
        <dbReference type="Proteomes" id="UP000663877"/>
    </source>
</evidence>
<dbReference type="Proteomes" id="UP000663877">
    <property type="component" value="Unassembled WGS sequence"/>
</dbReference>
<sequence length="116" mass="13398">MEDTTTNVEQQQDLLTSSVRTERSKSKTRWSQTVYRTITEHYWPILLLLVVIMISIGVVAYFPRLNSNETEDGIVLKQGTSFNRNQQSAHQQNPMQQMSFGRVSFSQVFNGISSYF</sequence>
<feature type="region of interest" description="Disordered" evidence="1">
    <location>
        <begin position="1"/>
        <end position="27"/>
    </location>
</feature>
<evidence type="ECO:0000313" key="3">
    <source>
        <dbReference type="EMBL" id="CAF1283809.1"/>
    </source>
</evidence>
<proteinExistence type="predicted"/>
<name>A0A815CDS0_9BILA</name>
<dbReference type="EMBL" id="CAJNOI010000456">
    <property type="protein sequence ID" value="CAF1283809.1"/>
    <property type="molecule type" value="Genomic_DNA"/>
</dbReference>
<protein>
    <submittedName>
        <fullName evidence="3">Uncharacterized protein</fullName>
    </submittedName>
</protein>
<keyword evidence="2" id="KW-0472">Membrane</keyword>
<evidence type="ECO:0000256" key="1">
    <source>
        <dbReference type="SAM" id="MobiDB-lite"/>
    </source>
</evidence>
<dbReference type="AlphaFoldDB" id="A0A815CDS0"/>
<keyword evidence="2" id="KW-0812">Transmembrane</keyword>